<reference evidence="14 15" key="1">
    <citation type="submission" date="2022-12" db="EMBL/GenBank/DDBJ databases">
        <title>Polyphasic characterization of Geotalea uranireducens NIT-SL11 newly isolated from a complex of sewage sludge and microbially reduced graphene oxide.</title>
        <authorList>
            <person name="Xie L."/>
            <person name="Yoshida N."/>
            <person name="Meng L."/>
        </authorList>
    </citation>
    <scope>NUCLEOTIDE SEQUENCE [LARGE SCALE GENOMIC DNA]</scope>
    <source>
        <strain evidence="14 15">NIT-SL11</strain>
    </source>
</reference>
<dbReference type="EC" id="1.1.1.193" evidence="12"/>
<keyword evidence="11" id="KW-0511">Multifunctional enzyme</keyword>
<evidence type="ECO:0000256" key="11">
    <source>
        <dbReference type="ARBA" id="ARBA00023268"/>
    </source>
</evidence>
<dbReference type="CDD" id="cd01284">
    <property type="entry name" value="Riboflavin_deaminase-reductase"/>
    <property type="match status" value="1"/>
</dbReference>
<keyword evidence="6 12" id="KW-0686">Riboflavin biosynthesis</keyword>
<dbReference type="InterPro" id="IPR050765">
    <property type="entry name" value="Riboflavin_Biosynth_HTPR"/>
</dbReference>
<dbReference type="NCBIfam" id="TIGR00227">
    <property type="entry name" value="ribD_Cterm"/>
    <property type="match status" value="1"/>
</dbReference>
<evidence type="ECO:0000256" key="7">
    <source>
        <dbReference type="ARBA" id="ARBA00022723"/>
    </source>
</evidence>
<comment type="similarity">
    <text evidence="5 12">In the C-terminal section; belongs to the HTP reductase family.</text>
</comment>
<dbReference type="PIRSF" id="PIRSF006769">
    <property type="entry name" value="RibD"/>
    <property type="match status" value="1"/>
</dbReference>
<dbReference type="InterPro" id="IPR002734">
    <property type="entry name" value="RibDG_C"/>
</dbReference>
<dbReference type="NCBIfam" id="TIGR00326">
    <property type="entry name" value="eubact_ribD"/>
    <property type="match status" value="1"/>
</dbReference>
<comment type="catalytic activity">
    <reaction evidence="12">
        <text>5-amino-6-(5-phospho-D-ribitylamino)uracil + NADP(+) = 5-amino-6-(5-phospho-D-ribosylamino)uracil + NADPH + H(+)</text>
        <dbReference type="Rhea" id="RHEA:17845"/>
        <dbReference type="ChEBI" id="CHEBI:15378"/>
        <dbReference type="ChEBI" id="CHEBI:57783"/>
        <dbReference type="ChEBI" id="CHEBI:58349"/>
        <dbReference type="ChEBI" id="CHEBI:58421"/>
        <dbReference type="ChEBI" id="CHEBI:58453"/>
        <dbReference type="EC" id="1.1.1.193"/>
    </reaction>
</comment>
<evidence type="ECO:0000256" key="8">
    <source>
        <dbReference type="ARBA" id="ARBA00022833"/>
    </source>
</evidence>
<comment type="pathway">
    <text evidence="3 12">Cofactor biosynthesis; riboflavin biosynthesis; 5-amino-6-(D-ribitylamino)uracil from GTP: step 3/4.</text>
</comment>
<evidence type="ECO:0000256" key="6">
    <source>
        <dbReference type="ARBA" id="ARBA00022619"/>
    </source>
</evidence>
<evidence type="ECO:0000256" key="1">
    <source>
        <dbReference type="ARBA" id="ARBA00002151"/>
    </source>
</evidence>
<evidence type="ECO:0000259" key="13">
    <source>
        <dbReference type="PROSITE" id="PS51747"/>
    </source>
</evidence>
<sequence>MTDFNEQMMHHALKLARRGVGKTAPNPAVGCVIVKDGAVVGTGWHRRAGTPHAEVHALRQAGDRARGADAYVTLEPCSHFGRTPPCADALVEAGLARVVIGMVDPNPLVSGRGIARLRAAGVEVITGVLEEECRVLNEPFLKHVQTGMPFVICKSAMTMDGKIATASGDSKWITNERSRRYVHRLRSAADAVMVGIGTVEADDPQLTARIPGGKDPLRIVVDSSLRLSPEARLLRQQSSARTIVATVARDAARIGALDAAGCEVVTCRSVGGRVDLAELLALLGKRGVQSILLEGGGELAGYALRHGLIDKFVLFYAPKLLGGTGGYGPFAGESAVRMDACFRLGRVSVRRFADDVMIEAYPEGICLPD</sequence>
<keyword evidence="7 12" id="KW-0479">Metal-binding</keyword>
<comment type="similarity">
    <text evidence="4 12">In the N-terminal section; belongs to the cytidine and deoxycytidylate deaminase family.</text>
</comment>
<evidence type="ECO:0000313" key="14">
    <source>
        <dbReference type="EMBL" id="BDV43298.1"/>
    </source>
</evidence>
<dbReference type="EMBL" id="AP027151">
    <property type="protein sequence ID" value="BDV43298.1"/>
    <property type="molecule type" value="Genomic_DNA"/>
</dbReference>
<feature type="domain" description="CMP/dCMP-type deaminase" evidence="13">
    <location>
        <begin position="3"/>
        <end position="125"/>
    </location>
</feature>
<dbReference type="InterPro" id="IPR011549">
    <property type="entry name" value="RibD_C"/>
</dbReference>
<keyword evidence="12" id="KW-0378">Hydrolase</keyword>
<evidence type="ECO:0000256" key="10">
    <source>
        <dbReference type="ARBA" id="ARBA00023002"/>
    </source>
</evidence>
<dbReference type="InterPro" id="IPR002125">
    <property type="entry name" value="CMP_dCMP_dom"/>
</dbReference>
<name>A0ABM8EL62_9BACT</name>
<dbReference type="Proteomes" id="UP001317705">
    <property type="component" value="Chromosome"/>
</dbReference>
<proteinExistence type="inferred from homology"/>
<dbReference type="InterPro" id="IPR024072">
    <property type="entry name" value="DHFR-like_dom_sf"/>
</dbReference>
<dbReference type="RefSeq" id="WP_281999404.1">
    <property type="nucleotide sequence ID" value="NZ_AP027151.1"/>
</dbReference>
<protein>
    <recommendedName>
        <fullName evidence="12">Riboflavin biosynthesis protein RibD</fullName>
    </recommendedName>
    <domain>
        <recommendedName>
            <fullName evidence="12">Diaminohydroxyphosphoribosylaminopyrimidine deaminase</fullName>
            <shortName evidence="12">DRAP deaminase</shortName>
            <ecNumber evidence="12">3.5.4.26</ecNumber>
        </recommendedName>
        <alternativeName>
            <fullName evidence="12">Riboflavin-specific deaminase</fullName>
        </alternativeName>
    </domain>
    <domain>
        <recommendedName>
            <fullName evidence="12">5-amino-6-(5-phosphoribosylamino)uracil reductase</fullName>
            <ecNumber evidence="12">1.1.1.193</ecNumber>
        </recommendedName>
        <alternativeName>
            <fullName evidence="12">HTP reductase</fullName>
        </alternativeName>
    </domain>
</protein>
<dbReference type="PANTHER" id="PTHR38011:SF7">
    <property type="entry name" value="2,5-DIAMINO-6-RIBOSYLAMINO-4(3H)-PYRIMIDINONE 5'-PHOSPHATE REDUCTASE"/>
    <property type="match status" value="1"/>
</dbReference>
<keyword evidence="15" id="KW-1185">Reference proteome</keyword>
<evidence type="ECO:0000256" key="12">
    <source>
        <dbReference type="PIRNR" id="PIRNR006769"/>
    </source>
</evidence>
<gene>
    <name evidence="14" type="primary">ribD</name>
    <name evidence="14" type="ORF">GURASL_22210</name>
</gene>
<comment type="function">
    <text evidence="1 12">Converts 2,5-diamino-6-(ribosylamino)-4(3h)-pyrimidinone 5'-phosphate into 5-amino-6-(ribosylamino)-2,4(1h,3h)-pyrimidinedione 5'-phosphate.</text>
</comment>
<dbReference type="InterPro" id="IPR004794">
    <property type="entry name" value="Eubact_RibD"/>
</dbReference>
<evidence type="ECO:0000313" key="15">
    <source>
        <dbReference type="Proteomes" id="UP001317705"/>
    </source>
</evidence>
<dbReference type="InterPro" id="IPR016192">
    <property type="entry name" value="APOBEC/CMP_deaminase_Zn-bd"/>
</dbReference>
<evidence type="ECO:0000256" key="2">
    <source>
        <dbReference type="ARBA" id="ARBA00004882"/>
    </source>
</evidence>
<organism evidence="14 15">
    <name type="scientific">Geotalea uraniireducens</name>
    <dbReference type="NCBI Taxonomy" id="351604"/>
    <lineage>
        <taxon>Bacteria</taxon>
        <taxon>Pseudomonadati</taxon>
        <taxon>Thermodesulfobacteriota</taxon>
        <taxon>Desulfuromonadia</taxon>
        <taxon>Geobacterales</taxon>
        <taxon>Geobacteraceae</taxon>
        <taxon>Geotalea</taxon>
    </lineage>
</organism>
<evidence type="ECO:0000256" key="5">
    <source>
        <dbReference type="ARBA" id="ARBA00007417"/>
    </source>
</evidence>
<keyword evidence="8 12" id="KW-0862">Zinc</keyword>
<dbReference type="Pfam" id="PF00383">
    <property type="entry name" value="dCMP_cyt_deam_1"/>
    <property type="match status" value="1"/>
</dbReference>
<dbReference type="PROSITE" id="PS51747">
    <property type="entry name" value="CYT_DCMP_DEAMINASES_2"/>
    <property type="match status" value="1"/>
</dbReference>
<dbReference type="PROSITE" id="PS00903">
    <property type="entry name" value="CYT_DCMP_DEAMINASES_1"/>
    <property type="match status" value="1"/>
</dbReference>
<dbReference type="Pfam" id="PF01872">
    <property type="entry name" value="RibD_C"/>
    <property type="match status" value="1"/>
</dbReference>
<evidence type="ECO:0000256" key="9">
    <source>
        <dbReference type="ARBA" id="ARBA00022857"/>
    </source>
</evidence>
<comment type="pathway">
    <text evidence="2 12">Cofactor biosynthesis; riboflavin biosynthesis; 5-amino-6-(D-ribitylamino)uracil from GTP: step 2/4.</text>
</comment>
<dbReference type="InterPro" id="IPR016193">
    <property type="entry name" value="Cytidine_deaminase-like"/>
</dbReference>
<dbReference type="Gene3D" id="3.40.430.10">
    <property type="entry name" value="Dihydrofolate Reductase, subunit A"/>
    <property type="match status" value="1"/>
</dbReference>
<keyword evidence="9 12" id="KW-0521">NADP</keyword>
<comment type="cofactor">
    <cofactor evidence="12">
        <name>Zn(2+)</name>
        <dbReference type="ChEBI" id="CHEBI:29105"/>
    </cofactor>
    <text evidence="12">Binds 1 zinc ion.</text>
</comment>
<comment type="catalytic activity">
    <reaction evidence="12">
        <text>2,5-diamino-6-hydroxy-4-(5-phosphoribosylamino)-pyrimidine + H2O + H(+) = 5-amino-6-(5-phospho-D-ribosylamino)uracil + NH4(+)</text>
        <dbReference type="Rhea" id="RHEA:21868"/>
        <dbReference type="ChEBI" id="CHEBI:15377"/>
        <dbReference type="ChEBI" id="CHEBI:15378"/>
        <dbReference type="ChEBI" id="CHEBI:28938"/>
        <dbReference type="ChEBI" id="CHEBI:58453"/>
        <dbReference type="ChEBI" id="CHEBI:58614"/>
        <dbReference type="EC" id="3.5.4.26"/>
    </reaction>
</comment>
<dbReference type="PANTHER" id="PTHR38011">
    <property type="entry name" value="DIHYDROFOLATE REDUCTASE FAMILY PROTEIN (AFU_ORTHOLOGUE AFUA_8G06820)"/>
    <property type="match status" value="1"/>
</dbReference>
<keyword evidence="10 12" id="KW-0560">Oxidoreductase</keyword>
<dbReference type="Gene3D" id="3.40.140.10">
    <property type="entry name" value="Cytidine Deaminase, domain 2"/>
    <property type="match status" value="1"/>
</dbReference>
<evidence type="ECO:0000256" key="4">
    <source>
        <dbReference type="ARBA" id="ARBA00005259"/>
    </source>
</evidence>
<dbReference type="SUPFAM" id="SSF53927">
    <property type="entry name" value="Cytidine deaminase-like"/>
    <property type="match status" value="1"/>
</dbReference>
<accession>A0ABM8EL62</accession>
<dbReference type="EC" id="3.5.4.26" evidence="12"/>
<dbReference type="SUPFAM" id="SSF53597">
    <property type="entry name" value="Dihydrofolate reductase-like"/>
    <property type="match status" value="1"/>
</dbReference>
<evidence type="ECO:0000256" key="3">
    <source>
        <dbReference type="ARBA" id="ARBA00004910"/>
    </source>
</evidence>